<dbReference type="EMBL" id="GG666484">
    <property type="protein sequence ID" value="EEN64877.1"/>
    <property type="molecule type" value="Genomic_DNA"/>
</dbReference>
<accession>C3Y3K1</accession>
<organism>
    <name type="scientific">Branchiostoma floridae</name>
    <name type="common">Florida lancelet</name>
    <name type="synonym">Amphioxus</name>
    <dbReference type="NCBI Taxonomy" id="7739"/>
    <lineage>
        <taxon>Eukaryota</taxon>
        <taxon>Metazoa</taxon>
        <taxon>Chordata</taxon>
        <taxon>Cephalochordata</taxon>
        <taxon>Leptocardii</taxon>
        <taxon>Amphioxiformes</taxon>
        <taxon>Branchiostomatidae</taxon>
        <taxon>Branchiostoma</taxon>
    </lineage>
</organism>
<sequence length="238" mass="26550">MDGAIKAIVKLLEEAGRYMDVQIVRLFMGEVAKMIPMKKDYEEELKSITDCLKLCEEKMSQIEVCVSQVTALCDRILECNGQDDALQREFDTATRRAELEMTSCQERLKKAEKEINNLVTRVKVKKRNEGAGMAWIGGGAVLLSAGGTGLLYWYKALTQGRSSALFSVALVGCLMMGLASAEQEGYKKLLKELQGLQRKKEDLESSLHELSRKLASEASAVETLSREREIMSPDELDD</sequence>
<dbReference type="InParanoid" id="C3Y3K1"/>
<feature type="coiled-coil region" evidence="1">
    <location>
        <begin position="179"/>
        <end position="227"/>
    </location>
</feature>
<keyword evidence="1" id="KW-0175">Coiled coil</keyword>
<evidence type="ECO:0000313" key="3">
    <source>
        <dbReference type="EMBL" id="EEN64877.1"/>
    </source>
</evidence>
<feature type="transmembrane region" description="Helical" evidence="2">
    <location>
        <begin position="160"/>
        <end position="181"/>
    </location>
</feature>
<evidence type="ECO:0000256" key="2">
    <source>
        <dbReference type="SAM" id="Phobius"/>
    </source>
</evidence>
<feature type="transmembrane region" description="Helical" evidence="2">
    <location>
        <begin position="133"/>
        <end position="154"/>
    </location>
</feature>
<proteinExistence type="predicted"/>
<keyword evidence="2" id="KW-1133">Transmembrane helix</keyword>
<gene>
    <name evidence="3" type="ORF">BRAFLDRAFT_129947</name>
</gene>
<dbReference type="AlphaFoldDB" id="C3Y3K1"/>
<protein>
    <submittedName>
        <fullName evidence="3">Uncharacterized protein</fullName>
    </submittedName>
</protein>
<reference evidence="3" key="1">
    <citation type="journal article" date="2008" name="Nature">
        <title>The amphioxus genome and the evolution of the chordate karyotype.</title>
        <authorList>
            <consortium name="US DOE Joint Genome Institute (JGI-PGF)"/>
            <person name="Putnam N.H."/>
            <person name="Butts T."/>
            <person name="Ferrier D.E.K."/>
            <person name="Furlong R.F."/>
            <person name="Hellsten U."/>
            <person name="Kawashima T."/>
            <person name="Robinson-Rechavi M."/>
            <person name="Shoguchi E."/>
            <person name="Terry A."/>
            <person name="Yu J.-K."/>
            <person name="Benito-Gutierrez E.L."/>
            <person name="Dubchak I."/>
            <person name="Garcia-Fernandez J."/>
            <person name="Gibson-Brown J.J."/>
            <person name="Grigoriev I.V."/>
            <person name="Horton A.C."/>
            <person name="de Jong P.J."/>
            <person name="Jurka J."/>
            <person name="Kapitonov V.V."/>
            <person name="Kohara Y."/>
            <person name="Kuroki Y."/>
            <person name="Lindquist E."/>
            <person name="Lucas S."/>
            <person name="Osoegawa K."/>
            <person name="Pennacchio L.A."/>
            <person name="Salamov A.A."/>
            <person name="Satou Y."/>
            <person name="Sauka-Spengler T."/>
            <person name="Schmutz J."/>
            <person name="Shin-I T."/>
            <person name="Toyoda A."/>
            <person name="Bronner-Fraser M."/>
            <person name="Fujiyama A."/>
            <person name="Holland L.Z."/>
            <person name="Holland P.W.H."/>
            <person name="Satoh N."/>
            <person name="Rokhsar D.S."/>
        </authorList>
    </citation>
    <scope>NUCLEOTIDE SEQUENCE [LARGE SCALE GENOMIC DNA]</scope>
    <source>
        <strain evidence="3">S238N-H82</strain>
        <tissue evidence="3">Testes</tissue>
    </source>
</reference>
<keyword evidence="2" id="KW-0812">Transmembrane</keyword>
<dbReference type="Gene3D" id="1.20.1170.10">
    <property type="match status" value="1"/>
</dbReference>
<keyword evidence="2" id="KW-0472">Membrane</keyword>
<name>C3Y3K1_BRAFL</name>
<feature type="coiled-coil region" evidence="1">
    <location>
        <begin position="94"/>
        <end position="128"/>
    </location>
</feature>
<evidence type="ECO:0000256" key="1">
    <source>
        <dbReference type="SAM" id="Coils"/>
    </source>
</evidence>